<sequence>MAFREIPGNTPAAQQIAKTFCLDQERDLFFEDKARNIIACVKSPHVMEIAEGSCARSIYLQFPAITKDNRCTFRTEFVDSHFMDGRQILEDGSYLYVWKLRYAETGKNVPREDAIQALKKVITLYSSQNKEPQMPCRMPF</sequence>
<gene>
    <name evidence="1" type="ORF">CHUV0807_1291</name>
</gene>
<organism evidence="1 2">
    <name type="scientific">Cardiobacterium hominis</name>
    <dbReference type="NCBI Taxonomy" id="2718"/>
    <lineage>
        <taxon>Bacteria</taxon>
        <taxon>Pseudomonadati</taxon>
        <taxon>Pseudomonadota</taxon>
        <taxon>Gammaproteobacteria</taxon>
        <taxon>Cardiobacteriales</taxon>
        <taxon>Cardiobacteriaceae</taxon>
        <taxon>Cardiobacterium</taxon>
    </lineage>
</organism>
<reference evidence="2" key="1">
    <citation type="submission" date="2016-04" db="EMBL/GenBank/DDBJ databases">
        <authorList>
            <person name="Tagini F."/>
        </authorList>
    </citation>
    <scope>NUCLEOTIDE SEQUENCE [LARGE SCALE GENOMIC DNA]</scope>
    <source>
        <strain evidence="2">CHUV0807</strain>
    </source>
</reference>
<dbReference type="Proteomes" id="UP000190837">
    <property type="component" value="Unassembled WGS sequence"/>
</dbReference>
<dbReference type="EMBL" id="FKLO01000046">
    <property type="protein sequence ID" value="SAM64910.1"/>
    <property type="molecule type" value="Genomic_DNA"/>
</dbReference>
<dbReference type="RefSeq" id="WP_079540602.1">
    <property type="nucleotide sequence ID" value="NZ_CP171111.1"/>
</dbReference>
<dbReference type="AlphaFoldDB" id="A0A1C3H4J2"/>
<evidence type="ECO:0000313" key="1">
    <source>
        <dbReference type="EMBL" id="SAM64910.1"/>
    </source>
</evidence>
<accession>A0A1C3H4J2</accession>
<evidence type="ECO:0000313" key="2">
    <source>
        <dbReference type="Proteomes" id="UP000190837"/>
    </source>
</evidence>
<name>A0A1C3H4J2_9GAMM</name>
<protein>
    <submittedName>
        <fullName evidence="1">Uncharacterized protein</fullName>
    </submittedName>
</protein>
<proteinExistence type="predicted"/>